<keyword evidence="3 9" id="KW-0808">Transferase</keyword>
<dbReference type="PANTHER" id="PTHR43071:SF2">
    <property type="entry name" value="2-AMINO-4-HYDROXY-6-HYDROXYMETHYLDIHYDROPTERIDINE PYROPHOSPHOKINASE"/>
    <property type="match status" value="1"/>
</dbReference>
<keyword evidence="7" id="KW-0289">Folate biosynthesis</keyword>
<keyword evidence="5 9" id="KW-0418">Kinase</keyword>
<keyword evidence="6" id="KW-0067">ATP-binding</keyword>
<dbReference type="EC" id="2.7.6.3" evidence="2"/>
<dbReference type="PANTHER" id="PTHR43071">
    <property type="entry name" value="2-AMINO-4-HYDROXY-6-HYDROXYMETHYLDIHYDROPTERIDINE PYROPHOSPHOKINASE"/>
    <property type="match status" value="1"/>
</dbReference>
<evidence type="ECO:0000259" key="8">
    <source>
        <dbReference type="Pfam" id="PF01288"/>
    </source>
</evidence>
<dbReference type="SUPFAM" id="SSF55083">
    <property type="entry name" value="6-hydroxymethyl-7,8-dihydropterin pyrophosphokinase, HPPK"/>
    <property type="match status" value="1"/>
</dbReference>
<protein>
    <recommendedName>
        <fullName evidence="2">2-amino-4-hydroxy-6-hydroxymethyldihydropteridine diphosphokinase</fullName>
        <ecNumber evidence="2">2.7.6.3</ecNumber>
    </recommendedName>
</protein>
<dbReference type="InterPro" id="IPR035907">
    <property type="entry name" value="Hppk_sf"/>
</dbReference>
<dbReference type="GO" id="GO:0046654">
    <property type="term" value="P:tetrahydrofolate biosynthetic process"/>
    <property type="evidence" value="ECO:0007669"/>
    <property type="project" value="UniProtKB-UniPathway"/>
</dbReference>
<dbReference type="Pfam" id="PF01288">
    <property type="entry name" value="HPPK"/>
    <property type="match status" value="1"/>
</dbReference>
<comment type="caution">
    <text evidence="9">The sequence shown here is derived from an EMBL/GenBank/DDBJ whole genome shotgun (WGS) entry which is preliminary data.</text>
</comment>
<dbReference type="AlphaFoldDB" id="A0A520MUK6"/>
<evidence type="ECO:0000313" key="10">
    <source>
        <dbReference type="Proteomes" id="UP000320146"/>
    </source>
</evidence>
<proteinExistence type="predicted"/>
<dbReference type="GO" id="GO:0005524">
    <property type="term" value="F:ATP binding"/>
    <property type="evidence" value="ECO:0007669"/>
    <property type="project" value="UniProtKB-KW"/>
</dbReference>
<feature type="domain" description="7,8-dihydro-6-hydroxymethylpterin-pyrophosphokinase" evidence="8">
    <location>
        <begin position="5"/>
        <end position="132"/>
    </location>
</feature>
<reference evidence="9 10" key="1">
    <citation type="submission" date="2019-02" db="EMBL/GenBank/DDBJ databases">
        <title>Prokaryotic population dynamics and viral predation in marine succession experiment using metagenomics: the confinement effect.</title>
        <authorList>
            <person name="Haro-Moreno J.M."/>
            <person name="Rodriguez-Valera F."/>
            <person name="Lopez-Perez M."/>
        </authorList>
    </citation>
    <scope>NUCLEOTIDE SEQUENCE [LARGE SCALE GENOMIC DNA]</scope>
    <source>
        <strain evidence="9">MED-G166</strain>
    </source>
</reference>
<dbReference type="CDD" id="cd00483">
    <property type="entry name" value="HPPK"/>
    <property type="match status" value="1"/>
</dbReference>
<name>A0A520MUK6_9GAMM</name>
<evidence type="ECO:0000256" key="1">
    <source>
        <dbReference type="ARBA" id="ARBA00005051"/>
    </source>
</evidence>
<evidence type="ECO:0000313" key="9">
    <source>
        <dbReference type="EMBL" id="RZO24864.1"/>
    </source>
</evidence>
<sequence>MNRFYILIGSNINPHENVKKGLDLINESAEISLEAVSSEFLSKAVGMEGDDFLNQALRCNTKLDFKETISVLKNMEALCGRKRDPDNKFTSRTLDLDIIHWNDFVGIIEGYKLPDPDIEKYDYIKSPLSEIMI</sequence>
<dbReference type="EMBL" id="SHBL01000002">
    <property type="protein sequence ID" value="RZO24864.1"/>
    <property type="molecule type" value="Genomic_DNA"/>
</dbReference>
<dbReference type="GO" id="GO:0046656">
    <property type="term" value="P:folic acid biosynthetic process"/>
    <property type="evidence" value="ECO:0007669"/>
    <property type="project" value="UniProtKB-KW"/>
</dbReference>
<dbReference type="NCBIfam" id="TIGR01498">
    <property type="entry name" value="folK"/>
    <property type="match status" value="1"/>
</dbReference>
<evidence type="ECO:0000256" key="7">
    <source>
        <dbReference type="ARBA" id="ARBA00022909"/>
    </source>
</evidence>
<dbReference type="GO" id="GO:0003848">
    <property type="term" value="F:2-amino-4-hydroxy-6-hydroxymethyldihydropteridine diphosphokinase activity"/>
    <property type="evidence" value="ECO:0007669"/>
    <property type="project" value="UniProtKB-EC"/>
</dbReference>
<dbReference type="GO" id="GO:0016301">
    <property type="term" value="F:kinase activity"/>
    <property type="evidence" value="ECO:0007669"/>
    <property type="project" value="UniProtKB-KW"/>
</dbReference>
<evidence type="ECO:0000256" key="5">
    <source>
        <dbReference type="ARBA" id="ARBA00022777"/>
    </source>
</evidence>
<evidence type="ECO:0000256" key="3">
    <source>
        <dbReference type="ARBA" id="ARBA00022679"/>
    </source>
</evidence>
<dbReference type="Gene3D" id="3.30.70.560">
    <property type="entry name" value="7,8-Dihydro-6-hydroxymethylpterin-pyrophosphokinase HPPK"/>
    <property type="match status" value="1"/>
</dbReference>
<evidence type="ECO:0000256" key="2">
    <source>
        <dbReference type="ARBA" id="ARBA00013253"/>
    </source>
</evidence>
<evidence type="ECO:0000256" key="4">
    <source>
        <dbReference type="ARBA" id="ARBA00022741"/>
    </source>
</evidence>
<evidence type="ECO:0000256" key="6">
    <source>
        <dbReference type="ARBA" id="ARBA00022840"/>
    </source>
</evidence>
<accession>A0A520MUK6</accession>
<dbReference type="Proteomes" id="UP000320146">
    <property type="component" value="Unassembled WGS sequence"/>
</dbReference>
<keyword evidence="4" id="KW-0547">Nucleotide-binding</keyword>
<dbReference type="InterPro" id="IPR000550">
    <property type="entry name" value="Hppk"/>
</dbReference>
<gene>
    <name evidence="9" type="primary">folK</name>
    <name evidence="9" type="ORF">EVA99_00400</name>
</gene>
<organism evidence="9 10">
    <name type="scientific">SAR86 cluster bacterium</name>
    <dbReference type="NCBI Taxonomy" id="2030880"/>
    <lineage>
        <taxon>Bacteria</taxon>
        <taxon>Pseudomonadati</taxon>
        <taxon>Pseudomonadota</taxon>
        <taxon>Gammaproteobacteria</taxon>
        <taxon>SAR86 cluster</taxon>
    </lineage>
</organism>
<dbReference type="UniPathway" id="UPA00077">
    <property type="reaction ID" value="UER00155"/>
</dbReference>
<comment type="pathway">
    <text evidence="1">Cofactor biosynthesis; tetrahydrofolate biosynthesis; 2-amino-4-hydroxy-6-hydroxymethyl-7,8-dihydropteridine diphosphate from 7,8-dihydroneopterin triphosphate: step 4/4.</text>
</comment>